<feature type="compositionally biased region" description="Basic and acidic residues" evidence="4">
    <location>
        <begin position="863"/>
        <end position="886"/>
    </location>
</feature>
<dbReference type="SMART" id="SM00248">
    <property type="entry name" value="ANK"/>
    <property type="match status" value="11"/>
</dbReference>
<feature type="compositionally biased region" description="Polar residues" evidence="4">
    <location>
        <begin position="486"/>
        <end position="498"/>
    </location>
</feature>
<feature type="compositionally biased region" description="Basic and acidic residues" evidence="4">
    <location>
        <begin position="784"/>
        <end position="793"/>
    </location>
</feature>
<feature type="region of interest" description="Disordered" evidence="4">
    <location>
        <begin position="986"/>
        <end position="1024"/>
    </location>
</feature>
<accession>A0A3L8D985</accession>
<feature type="region of interest" description="Disordered" evidence="4">
    <location>
        <begin position="1212"/>
        <end position="1232"/>
    </location>
</feature>
<evidence type="ECO:0000313" key="6">
    <source>
        <dbReference type="Proteomes" id="UP000279307"/>
    </source>
</evidence>
<dbReference type="PROSITE" id="PS50088">
    <property type="entry name" value="ANK_REPEAT"/>
    <property type="match status" value="6"/>
</dbReference>
<feature type="repeat" description="ANK" evidence="3">
    <location>
        <begin position="207"/>
        <end position="253"/>
    </location>
</feature>
<feature type="compositionally biased region" description="Basic and acidic residues" evidence="4">
    <location>
        <begin position="990"/>
        <end position="1011"/>
    </location>
</feature>
<feature type="region of interest" description="Disordered" evidence="4">
    <location>
        <begin position="612"/>
        <end position="671"/>
    </location>
</feature>
<feature type="compositionally biased region" description="Basic and acidic residues" evidence="4">
    <location>
        <begin position="909"/>
        <end position="925"/>
    </location>
</feature>
<dbReference type="InterPro" id="IPR002110">
    <property type="entry name" value="Ankyrin_rpt"/>
</dbReference>
<evidence type="ECO:0000256" key="2">
    <source>
        <dbReference type="ARBA" id="ARBA00023043"/>
    </source>
</evidence>
<feature type="compositionally biased region" description="Basic and acidic residues" evidence="4">
    <location>
        <begin position="724"/>
        <end position="754"/>
    </location>
</feature>
<feature type="repeat" description="ANK" evidence="3">
    <location>
        <begin position="323"/>
        <end position="355"/>
    </location>
</feature>
<keyword evidence="2 3" id="KW-0040">ANK repeat</keyword>
<organism evidence="5 6">
    <name type="scientific">Ooceraea biroi</name>
    <name type="common">Clonal raider ant</name>
    <name type="synonym">Cerapachys biroi</name>
    <dbReference type="NCBI Taxonomy" id="2015173"/>
    <lineage>
        <taxon>Eukaryota</taxon>
        <taxon>Metazoa</taxon>
        <taxon>Ecdysozoa</taxon>
        <taxon>Arthropoda</taxon>
        <taxon>Hexapoda</taxon>
        <taxon>Insecta</taxon>
        <taxon>Pterygota</taxon>
        <taxon>Neoptera</taxon>
        <taxon>Endopterygota</taxon>
        <taxon>Hymenoptera</taxon>
        <taxon>Apocrita</taxon>
        <taxon>Aculeata</taxon>
        <taxon>Formicoidea</taxon>
        <taxon>Formicidae</taxon>
        <taxon>Dorylinae</taxon>
        <taxon>Ooceraea</taxon>
    </lineage>
</organism>
<feature type="compositionally biased region" description="Basic and acidic residues" evidence="4">
    <location>
        <begin position="575"/>
        <end position="591"/>
    </location>
</feature>
<feature type="compositionally biased region" description="Basic residues" evidence="4">
    <location>
        <begin position="521"/>
        <end position="544"/>
    </location>
</feature>
<feature type="compositionally biased region" description="Polar residues" evidence="4">
    <location>
        <begin position="46"/>
        <end position="57"/>
    </location>
</feature>
<feature type="compositionally biased region" description="Polar residues" evidence="4">
    <location>
        <begin position="888"/>
        <end position="908"/>
    </location>
</feature>
<proteinExistence type="predicted"/>
<feature type="region of interest" description="Disordered" evidence="4">
    <location>
        <begin position="486"/>
        <end position="592"/>
    </location>
</feature>
<dbReference type="Gene3D" id="1.25.40.20">
    <property type="entry name" value="Ankyrin repeat-containing domain"/>
    <property type="match status" value="3"/>
</dbReference>
<feature type="compositionally biased region" description="Basic and acidic residues" evidence="4">
    <location>
        <begin position="802"/>
        <end position="817"/>
    </location>
</feature>
<feature type="compositionally biased region" description="Pro residues" evidence="4">
    <location>
        <begin position="1"/>
        <end position="10"/>
    </location>
</feature>
<dbReference type="Pfam" id="PF12796">
    <property type="entry name" value="Ank_2"/>
    <property type="match status" value="3"/>
</dbReference>
<dbReference type="SUPFAM" id="SSF48403">
    <property type="entry name" value="Ankyrin repeat"/>
    <property type="match status" value="1"/>
</dbReference>
<dbReference type="InterPro" id="IPR051165">
    <property type="entry name" value="Multifunctional_ANK_Repeat"/>
</dbReference>
<name>A0A3L8D985_OOCBI</name>
<evidence type="ECO:0000313" key="5">
    <source>
        <dbReference type="EMBL" id="RLU16886.1"/>
    </source>
</evidence>
<feature type="repeat" description="ANK" evidence="3">
    <location>
        <begin position="141"/>
        <end position="173"/>
    </location>
</feature>
<feature type="compositionally biased region" description="Basic and acidic residues" evidence="4">
    <location>
        <begin position="619"/>
        <end position="629"/>
    </location>
</feature>
<dbReference type="PANTHER" id="PTHR24123:SF33">
    <property type="entry name" value="PROTEIN HOS4"/>
    <property type="match status" value="1"/>
</dbReference>
<feature type="repeat" description="ANK" evidence="3">
    <location>
        <begin position="423"/>
        <end position="455"/>
    </location>
</feature>
<feature type="repeat" description="ANK" evidence="3">
    <location>
        <begin position="174"/>
        <end position="206"/>
    </location>
</feature>
<dbReference type="OrthoDB" id="10258888at2759"/>
<evidence type="ECO:0000256" key="4">
    <source>
        <dbReference type="SAM" id="MobiDB-lite"/>
    </source>
</evidence>
<sequence>MDTKTPPIPLRPQERIAQPRKTERVADDVSLPPLTPYPSNHPKNRSPGTSENQSYPTIQHHHRDDRKTRPYRVLDIGATPLMHACQQGDRTRVLKLLKEQEETIACRDRTLRNALHYCMEAGTGGAVAAAAPQLVNAPDAEGHTPLHLAVIAGDTQLVAVLLANGADVNAKDLEGHGVLHWATVCGEAECVRLVLAAGARASTPDLRGGSPLHYAAQCCGAAATAELAVPKKVGLKVLQTLLEFGADVNAKDEDGRQPILWAASAGSVEAVLALARAGGSAAAGTCDKDGLTALHCAASRGHAGCVEALVNLCGSQPDHVDDNGCSALHYAATLGHADATALVLKLGADPNRQDRKGRTPALCAAAKGQLETLKILTQHGGSLHVRTVRGTGIGHEAVASGRIELMKWLAKRRPSTLDVATHDGKTPLHVAALHGHLDACKVLLDHGARINAVLKTSRGNAMTPLDAALYRGHRDCAKLIQMHGGTTAQRLGSRNTAPNKGRPRGYGRASLLNKYDANRTNQHHRRHSRRKRNRGGSTRTRKHQHSDESSDSCDYSHDENEASARRHCAKRRQERTKDSNNSGKEDDRSVSDDSLEVIVVKKSLEKKCEKVVSGRRSKTPRECTKETRFTKTHKRSSKRTSRSGRSKITDNDEDGGTAEHRGGDATDSTGQETVERVVVTAMVHKDQVPDTPKTLFETTRETDEAPMGFQRKAQQQSPSLGRGIRAEPRVPVEDAQRNETRDRLDIDTSGENKDGSNNQEEMDGKSVVLQDSRSCLQNCAKTSVDMDEKKMEKQQVASRVVPRPDEYAETARRKVASDDSGASPSRRSLDEAASASKDDVKGVAETRKRGKAVDTASSFETVGLREEGTETREALTDLDDSARGKSADLSSTGSRTSTLNVGETILSTERSDKEAGEKENFRYMDESLSSPKVEPAKPRPSTGRNARTRGRRHLFGSSEERSSDRAHQSAIVAVVRSTASNRFVTIVDSEQGREERSWRKQRRDSGGRDSGIEPSPRVSKIPRRRNVKCCPNTTKQQALDMETVTRDVQISLRRYHLERKIFFQLMELKRLQIRHGRGNEHVLVKRQVEAFHRSGMSGPTLGVARYDRQLTFREFEAFLYEQLRRLQGRPTTPDFCTEAKQCTRKTHRCHHATMGGGVSDRADRLPKIESRGKGQMTVEVTHGEEKQVIALPTERLDRTKRYFVTFTVRGETRDVEKPESSSTPIRRNAKSV</sequence>
<dbReference type="Proteomes" id="UP000279307">
    <property type="component" value="Chromosome 11"/>
</dbReference>
<dbReference type="AlphaFoldDB" id="A0A3L8D985"/>
<dbReference type="EMBL" id="QOIP01000011">
    <property type="protein sequence ID" value="RLU16886.1"/>
    <property type="molecule type" value="Genomic_DNA"/>
</dbReference>
<feature type="region of interest" description="Disordered" evidence="4">
    <location>
        <begin position="1"/>
        <end position="70"/>
    </location>
</feature>
<feature type="region of interest" description="Disordered" evidence="4">
    <location>
        <begin position="701"/>
        <end position="967"/>
    </location>
</feature>
<dbReference type="Pfam" id="PF13637">
    <property type="entry name" value="Ank_4"/>
    <property type="match status" value="1"/>
</dbReference>
<keyword evidence="1" id="KW-0677">Repeat</keyword>
<dbReference type="PANTHER" id="PTHR24123">
    <property type="entry name" value="ANKYRIN REPEAT-CONTAINING"/>
    <property type="match status" value="1"/>
</dbReference>
<feature type="compositionally biased region" description="Basic residues" evidence="4">
    <location>
        <begin position="565"/>
        <end position="574"/>
    </location>
</feature>
<dbReference type="PROSITE" id="PS50297">
    <property type="entry name" value="ANK_REP_REGION"/>
    <property type="match status" value="3"/>
</dbReference>
<protein>
    <submittedName>
        <fullName evidence="5">Uncharacterized protein</fullName>
    </submittedName>
</protein>
<evidence type="ECO:0000256" key="1">
    <source>
        <dbReference type="ARBA" id="ARBA00022737"/>
    </source>
</evidence>
<feature type="compositionally biased region" description="Basic and acidic residues" evidence="4">
    <location>
        <begin position="958"/>
        <end position="967"/>
    </location>
</feature>
<dbReference type="InterPro" id="IPR036770">
    <property type="entry name" value="Ankyrin_rpt-contain_sf"/>
</dbReference>
<reference evidence="5 6" key="1">
    <citation type="journal article" date="2018" name="Genome Res.">
        <title>The genomic architecture and molecular evolution of ant odorant receptors.</title>
        <authorList>
            <person name="McKenzie S.K."/>
            <person name="Kronauer D.J.C."/>
        </authorList>
    </citation>
    <scope>NUCLEOTIDE SEQUENCE [LARGE SCALE GENOMIC DNA]</scope>
    <source>
        <strain evidence="5">Clonal line C1</strain>
    </source>
</reference>
<feature type="compositionally biased region" description="Basic residues" evidence="4">
    <location>
        <begin position="630"/>
        <end position="645"/>
    </location>
</feature>
<gene>
    <name evidence="5" type="ORF">DMN91_010955</name>
</gene>
<feature type="compositionally biased region" description="Basic and acidic residues" evidence="4">
    <location>
        <begin position="836"/>
        <end position="847"/>
    </location>
</feature>
<feature type="repeat" description="ANK" evidence="3">
    <location>
        <begin position="356"/>
        <end position="388"/>
    </location>
</feature>
<comment type="caution">
    <text evidence="5">The sequence shown here is derived from an EMBL/GenBank/DDBJ whole genome shotgun (WGS) entry which is preliminary data.</text>
</comment>
<dbReference type="PRINTS" id="PR01415">
    <property type="entry name" value="ANKYRIN"/>
</dbReference>
<evidence type="ECO:0000256" key="3">
    <source>
        <dbReference type="PROSITE-ProRule" id="PRU00023"/>
    </source>
</evidence>
<feature type="compositionally biased region" description="Basic and acidic residues" evidence="4">
    <location>
        <begin position="554"/>
        <end position="564"/>
    </location>
</feature>
<feature type="compositionally biased region" description="Polar residues" evidence="4">
    <location>
        <begin position="769"/>
        <end position="781"/>
    </location>
</feature>